<dbReference type="PANTHER" id="PTHR43775:SF29">
    <property type="entry name" value="ASPERFURANONE POLYKETIDE SYNTHASE AFOG-RELATED"/>
    <property type="match status" value="1"/>
</dbReference>
<keyword evidence="6" id="KW-0511">Multifunctional enzyme</keyword>
<dbReference type="Pfam" id="PF00698">
    <property type="entry name" value="Acyl_transf_1"/>
    <property type="match status" value="1"/>
</dbReference>
<dbReference type="InterPro" id="IPR042104">
    <property type="entry name" value="PKS_dehydratase_sf"/>
</dbReference>
<dbReference type="Proteomes" id="UP001303889">
    <property type="component" value="Unassembled WGS sequence"/>
</dbReference>
<dbReference type="InterPro" id="IPR014043">
    <property type="entry name" value="Acyl_transferase_dom"/>
</dbReference>
<name>A0AAN6MQY6_9PEZI</name>
<accession>A0AAN6MQY6</accession>
<feature type="domain" description="Ketosynthase family 3 (KS3)" evidence="11">
    <location>
        <begin position="48"/>
        <end position="469"/>
    </location>
</feature>
<evidence type="ECO:0000256" key="3">
    <source>
        <dbReference type="ARBA" id="ARBA00022679"/>
    </source>
</evidence>
<dbReference type="Pfam" id="PF16197">
    <property type="entry name" value="KAsynt_C_assoc"/>
    <property type="match status" value="1"/>
</dbReference>
<dbReference type="InterPro" id="IPR001227">
    <property type="entry name" value="Ac_transferase_dom_sf"/>
</dbReference>
<feature type="active site" description="Proton donor; for dehydratase activity" evidence="8">
    <location>
        <position position="1232"/>
    </location>
</feature>
<dbReference type="Pfam" id="PF08240">
    <property type="entry name" value="ADH_N"/>
    <property type="match status" value="1"/>
</dbReference>
<dbReference type="SUPFAM" id="SSF52151">
    <property type="entry name" value="FabD/lysophospholipase-like"/>
    <property type="match status" value="1"/>
</dbReference>
<dbReference type="CDD" id="cd02440">
    <property type="entry name" value="AdoMet_MTases"/>
    <property type="match status" value="1"/>
</dbReference>
<dbReference type="SMART" id="SM00823">
    <property type="entry name" value="PKS_PP"/>
    <property type="match status" value="1"/>
</dbReference>
<dbReference type="Pfam" id="PF08659">
    <property type="entry name" value="KR"/>
    <property type="match status" value="1"/>
</dbReference>
<proteinExistence type="predicted"/>
<dbReference type="InterPro" id="IPR029063">
    <property type="entry name" value="SAM-dependent_MTases_sf"/>
</dbReference>
<reference evidence="13" key="2">
    <citation type="submission" date="2023-05" db="EMBL/GenBank/DDBJ databases">
        <authorList>
            <consortium name="Lawrence Berkeley National Laboratory"/>
            <person name="Steindorff A."/>
            <person name="Hensen N."/>
            <person name="Bonometti L."/>
            <person name="Westerberg I."/>
            <person name="Brannstrom I.O."/>
            <person name="Guillou S."/>
            <person name="Cros-Aarteil S."/>
            <person name="Calhoun S."/>
            <person name="Haridas S."/>
            <person name="Kuo A."/>
            <person name="Mondo S."/>
            <person name="Pangilinan J."/>
            <person name="Riley R."/>
            <person name="Labutti K."/>
            <person name="Andreopoulos B."/>
            <person name="Lipzen A."/>
            <person name="Chen C."/>
            <person name="Yanf M."/>
            <person name="Daum C."/>
            <person name="Ng V."/>
            <person name="Clum A."/>
            <person name="Ohm R."/>
            <person name="Martin F."/>
            <person name="Silar P."/>
            <person name="Natvig D."/>
            <person name="Lalanne C."/>
            <person name="Gautier V."/>
            <person name="Ament-Velasquez S.L."/>
            <person name="Kruys A."/>
            <person name="Hutchinson M.I."/>
            <person name="Powell A.J."/>
            <person name="Barry K."/>
            <person name="Miller A.N."/>
            <person name="Grigoriev I.V."/>
            <person name="Debuchy R."/>
            <person name="Gladieux P."/>
            <person name="Thoren M.H."/>
            <person name="Johannesson H."/>
        </authorList>
    </citation>
    <scope>NUCLEOTIDE SEQUENCE</scope>
    <source>
        <strain evidence="13">CBS 103.79</strain>
    </source>
</reference>
<keyword evidence="14" id="KW-1185">Reference proteome</keyword>
<dbReference type="InterPro" id="IPR018201">
    <property type="entry name" value="Ketoacyl_synth_AS"/>
</dbReference>
<dbReference type="Gene3D" id="1.10.1200.10">
    <property type="entry name" value="ACP-like"/>
    <property type="match status" value="1"/>
</dbReference>
<dbReference type="SMART" id="SM00827">
    <property type="entry name" value="PKS_AT"/>
    <property type="match status" value="1"/>
</dbReference>
<dbReference type="SUPFAM" id="SSF53901">
    <property type="entry name" value="Thiolase-like"/>
    <property type="match status" value="1"/>
</dbReference>
<dbReference type="GO" id="GO:0004315">
    <property type="term" value="F:3-oxoacyl-[acyl-carrier-protein] synthase activity"/>
    <property type="evidence" value="ECO:0007669"/>
    <property type="project" value="InterPro"/>
</dbReference>
<dbReference type="PANTHER" id="PTHR43775">
    <property type="entry name" value="FATTY ACID SYNTHASE"/>
    <property type="match status" value="1"/>
</dbReference>
<dbReference type="Pfam" id="PF21089">
    <property type="entry name" value="PKS_DH_N"/>
    <property type="match status" value="1"/>
</dbReference>
<dbReference type="InterPro" id="IPR020807">
    <property type="entry name" value="PKS_DH"/>
</dbReference>
<dbReference type="InterPro" id="IPR057326">
    <property type="entry name" value="KR_dom"/>
</dbReference>
<evidence type="ECO:0000256" key="7">
    <source>
        <dbReference type="ARBA" id="ARBA00023315"/>
    </source>
</evidence>
<dbReference type="GO" id="GO:0016491">
    <property type="term" value="F:oxidoreductase activity"/>
    <property type="evidence" value="ECO:0007669"/>
    <property type="project" value="UniProtKB-KW"/>
</dbReference>
<dbReference type="PROSITE" id="PS00606">
    <property type="entry name" value="KS3_1"/>
    <property type="match status" value="1"/>
</dbReference>
<evidence type="ECO:0000259" key="11">
    <source>
        <dbReference type="PROSITE" id="PS52004"/>
    </source>
</evidence>
<evidence type="ECO:0000259" key="10">
    <source>
        <dbReference type="PROSITE" id="PS50075"/>
    </source>
</evidence>
<dbReference type="Pfam" id="PF08242">
    <property type="entry name" value="Methyltransf_12"/>
    <property type="match status" value="1"/>
</dbReference>
<reference evidence="13" key="1">
    <citation type="journal article" date="2023" name="Mol. Phylogenet. Evol.">
        <title>Genome-scale phylogeny and comparative genomics of the fungal order Sordariales.</title>
        <authorList>
            <person name="Hensen N."/>
            <person name="Bonometti L."/>
            <person name="Westerberg I."/>
            <person name="Brannstrom I.O."/>
            <person name="Guillou S."/>
            <person name="Cros-Aarteil S."/>
            <person name="Calhoun S."/>
            <person name="Haridas S."/>
            <person name="Kuo A."/>
            <person name="Mondo S."/>
            <person name="Pangilinan J."/>
            <person name="Riley R."/>
            <person name="LaButti K."/>
            <person name="Andreopoulos B."/>
            <person name="Lipzen A."/>
            <person name="Chen C."/>
            <person name="Yan M."/>
            <person name="Daum C."/>
            <person name="Ng V."/>
            <person name="Clum A."/>
            <person name="Steindorff A."/>
            <person name="Ohm R.A."/>
            <person name="Martin F."/>
            <person name="Silar P."/>
            <person name="Natvig D.O."/>
            <person name="Lalanne C."/>
            <person name="Gautier V."/>
            <person name="Ament-Velasquez S.L."/>
            <person name="Kruys A."/>
            <person name="Hutchinson M.I."/>
            <person name="Powell A.J."/>
            <person name="Barry K."/>
            <person name="Miller A.N."/>
            <person name="Grigoriev I.V."/>
            <person name="Debuchy R."/>
            <person name="Gladieux P."/>
            <person name="Hiltunen Thoren M."/>
            <person name="Johannesson H."/>
        </authorList>
    </citation>
    <scope>NUCLEOTIDE SEQUENCE</scope>
    <source>
        <strain evidence="13">CBS 103.79</strain>
    </source>
</reference>
<dbReference type="InterPro" id="IPR016036">
    <property type="entry name" value="Malonyl_transacylase_ACP-bd"/>
</dbReference>
<feature type="domain" description="PKS/mFAS DH" evidence="12">
    <location>
        <begin position="998"/>
        <end position="1335"/>
    </location>
</feature>
<dbReference type="InterPro" id="IPR020806">
    <property type="entry name" value="PKS_PP-bd"/>
</dbReference>
<keyword evidence="4" id="KW-0521">NADP</keyword>
<dbReference type="InterPro" id="IPR049551">
    <property type="entry name" value="PKS_DH_C"/>
</dbReference>
<keyword evidence="2" id="KW-0597">Phosphoprotein</keyword>
<dbReference type="CDD" id="cd00833">
    <property type="entry name" value="PKS"/>
    <property type="match status" value="1"/>
</dbReference>
<dbReference type="PROSITE" id="PS50075">
    <property type="entry name" value="CARRIER"/>
    <property type="match status" value="1"/>
</dbReference>
<dbReference type="GO" id="GO:0044550">
    <property type="term" value="P:secondary metabolite biosynthetic process"/>
    <property type="evidence" value="ECO:0007669"/>
    <property type="project" value="TreeGrafter"/>
</dbReference>
<keyword evidence="5" id="KW-0560">Oxidoreductase</keyword>
<evidence type="ECO:0000259" key="12">
    <source>
        <dbReference type="PROSITE" id="PS52019"/>
    </source>
</evidence>
<evidence type="ECO:0000256" key="6">
    <source>
        <dbReference type="ARBA" id="ARBA00023268"/>
    </source>
</evidence>
<dbReference type="SUPFAM" id="SSF51735">
    <property type="entry name" value="NAD(P)-binding Rossmann-fold domains"/>
    <property type="match status" value="2"/>
</dbReference>
<dbReference type="SUPFAM" id="SSF53335">
    <property type="entry name" value="S-adenosyl-L-methionine-dependent methyltransferases"/>
    <property type="match status" value="1"/>
</dbReference>
<dbReference type="SUPFAM" id="SSF47336">
    <property type="entry name" value="ACP-like"/>
    <property type="match status" value="1"/>
</dbReference>
<dbReference type="SUPFAM" id="SSF55048">
    <property type="entry name" value="Probable ACP-binding domain of malonyl-CoA ACP transacylase"/>
    <property type="match status" value="1"/>
</dbReference>
<dbReference type="SMART" id="SM00829">
    <property type="entry name" value="PKS_ER"/>
    <property type="match status" value="1"/>
</dbReference>
<dbReference type="Pfam" id="PF13602">
    <property type="entry name" value="ADH_zinc_N_2"/>
    <property type="match status" value="1"/>
</dbReference>
<dbReference type="InterPro" id="IPR014031">
    <property type="entry name" value="Ketoacyl_synth_C"/>
</dbReference>
<dbReference type="InterPro" id="IPR036291">
    <property type="entry name" value="NAD(P)-bd_dom_sf"/>
</dbReference>
<dbReference type="SMART" id="SM00826">
    <property type="entry name" value="PKS_DH"/>
    <property type="match status" value="1"/>
</dbReference>
<evidence type="ECO:0000313" key="13">
    <source>
        <dbReference type="EMBL" id="KAK3904814.1"/>
    </source>
</evidence>
<dbReference type="PROSITE" id="PS52019">
    <property type="entry name" value="PKS_MFAS_DH"/>
    <property type="match status" value="1"/>
</dbReference>
<dbReference type="Gene3D" id="3.40.47.10">
    <property type="match status" value="1"/>
</dbReference>
<feature type="domain" description="Carrier" evidence="10">
    <location>
        <begin position="2562"/>
        <end position="2640"/>
    </location>
</feature>
<evidence type="ECO:0000256" key="4">
    <source>
        <dbReference type="ARBA" id="ARBA00022857"/>
    </source>
</evidence>
<dbReference type="CDD" id="cd05195">
    <property type="entry name" value="enoyl_red"/>
    <property type="match status" value="1"/>
</dbReference>
<protein>
    <submittedName>
        <fullName evidence="13">Polyketide synthase</fullName>
    </submittedName>
</protein>
<dbReference type="InterPro" id="IPR006162">
    <property type="entry name" value="Ppantetheine_attach_site"/>
</dbReference>
<dbReference type="SMART" id="SM00825">
    <property type="entry name" value="PKS_KS"/>
    <property type="match status" value="1"/>
</dbReference>
<dbReference type="Gene3D" id="3.40.50.150">
    <property type="entry name" value="Vaccinia Virus protein VP39"/>
    <property type="match status" value="1"/>
</dbReference>
<dbReference type="GO" id="GO:0004312">
    <property type="term" value="F:fatty acid synthase activity"/>
    <property type="evidence" value="ECO:0007669"/>
    <property type="project" value="TreeGrafter"/>
</dbReference>
<feature type="region of interest" description="Disordered" evidence="9">
    <location>
        <begin position="1"/>
        <end position="41"/>
    </location>
</feature>
<dbReference type="InterPro" id="IPR032821">
    <property type="entry name" value="PKS_assoc"/>
</dbReference>
<evidence type="ECO:0000256" key="2">
    <source>
        <dbReference type="ARBA" id="ARBA00022553"/>
    </source>
</evidence>
<dbReference type="SUPFAM" id="SSF50129">
    <property type="entry name" value="GroES-like"/>
    <property type="match status" value="1"/>
</dbReference>
<evidence type="ECO:0000256" key="1">
    <source>
        <dbReference type="ARBA" id="ARBA00022450"/>
    </source>
</evidence>
<dbReference type="InterPro" id="IPR049552">
    <property type="entry name" value="PKS_DH_N"/>
</dbReference>
<dbReference type="EMBL" id="MU855382">
    <property type="protein sequence ID" value="KAK3904814.1"/>
    <property type="molecule type" value="Genomic_DNA"/>
</dbReference>
<dbReference type="Gene3D" id="3.90.180.10">
    <property type="entry name" value="Medium-chain alcohol dehydrogenases, catalytic domain"/>
    <property type="match status" value="1"/>
</dbReference>
<dbReference type="Pfam" id="PF00109">
    <property type="entry name" value="ketoacyl-synt"/>
    <property type="match status" value="1"/>
</dbReference>
<keyword evidence="3" id="KW-0808">Transferase</keyword>
<keyword evidence="1" id="KW-0596">Phosphopantetheine</keyword>
<dbReference type="InterPro" id="IPR013154">
    <property type="entry name" value="ADH-like_N"/>
</dbReference>
<dbReference type="Gene3D" id="3.40.366.10">
    <property type="entry name" value="Malonyl-Coenzyme A Acyl Carrier Protein, domain 2"/>
    <property type="match status" value="1"/>
</dbReference>
<dbReference type="Pfam" id="PF14765">
    <property type="entry name" value="PS-DH"/>
    <property type="match status" value="1"/>
</dbReference>
<feature type="region of interest" description="N-terminal hotdog fold" evidence="8">
    <location>
        <begin position="998"/>
        <end position="1140"/>
    </location>
</feature>
<evidence type="ECO:0000256" key="5">
    <source>
        <dbReference type="ARBA" id="ARBA00023002"/>
    </source>
</evidence>
<comment type="caution">
    <text evidence="13">The sequence shown here is derived from an EMBL/GenBank/DDBJ whole genome shotgun (WGS) entry which is preliminary data.</text>
</comment>
<sequence length="2648" mass="283506">MSRDSSVAESNDSSSPSASTPWSVLSKHAGSSSSSVGVSPDVAGHGPIEPIAIIGMSCRLPGTATDIPALWDMLVSGRTAWTPGPGKRFNMSAFQDVTGNKASTTNTGGAHWLKEDVAAFDAAFFGVNPVEAAAMDPQQRLLLEVAYEAFENAGLDKNRLWGSNTGVFVGQWSSDYHEIATRDTERPPLYLVTGTGPAITSSRISYYFNLRGPCFTLDTGCSSSLVALHQAVHSLRAGETTQCFVGGVNLLLDPQRFAYQSRLKMFSKEGRSFPFDARANGYGRGEGLTGVVLKPLSAAIRDGDHVRAVIRNSVLNQDGRTPGISVPSATAQREAILRAYQQANLEPYADYVEAHGTGTKVGDPIELSAIAGALARSRSPGRQLPVGSIKGNIGHTEGAAGLAGLIKAVLMLEHSFIPPQANFEKPNPDIPLNSWNLRVHVKGQRQNLRRISVNSFGYGGTNAHVIVEAAGEHLVLPAPSLRRLALLSDPRPAEIPRLFILSAATQKACQRMCTRIAQYLITQHMESPCPDLLLSQLSFTLGKRTRLAHAVALVARNVDGLVAQLLATAVKEVPQNGGHVDGRGTDRIAFVFSGQGAQYAEMGRQLLHRVPAFFQTLERARTCLVELGCPWDLVSELCRPKTESRVNEPALAQPLSTAIQLGLVDLLAGFGVAPAVVVGHSSGEIAAAYAAGMLSFADAMAASYFRGLLTDQLLAAASTSDGCAAPRGAMLAVGASASVVEAHIARVGGEHGRVNIACFNSPTSVTVSGDEGTIHQLKAALDAEDIFNRKLVTSGAAYHSHHMEAIAERYAAALASLRPRPAEPSSVAMFSSVTGQKVDDQTPLDAAYWVRNLLSPVLFSQAVEAALCEQSEGLDSIVEVGPHAQLGGPVKQILKAMPGHLGDEIAYASTLKRGADAEETLLRLFGLLRVRRYPVRMQHLDHGGGWNSNGADNNHEGAAGHAVGLLTDLPPYPFDHERTFWHETRISMDYRHRAHLPHELLGSLSPDVNRIEPRWRRFVSLHESPWLRQHVVQGQIIFPATGYLTMAVEAAVQHALLSASSAAAARVGAVSFRNISFGKALVLSDGPGDVEMSLSLRPQARTARESSAVWNEFRIFSTTQDGKTWTEHCRGLLHAEPEPADGAAAEEHLLERGWWADEQDVARIAARCAREVAPPHFYRLAKKIGLDWLPPFEAVCSMRTGPDVCLTSARLPPDAAWSPGGAAATLHPAVLDAVLFHGACHVAMRGGTDSALVPTFIQQLRIATGSGSLDGISAGYAVTGNTHRDWLTVVAHTHDEGALPTYEVIARAQDDPSPQGMLLQARGIQITRLPGDMDMEDGPANHDKCHGLEWVSSMEQPWTLEHRRRLGQAAATPVASNAEVNRVLEALALSHIQRVVREVSADDIPVGSYFRRMFEWMETLAGAEYNASLLRENPANFEAIGEAVARVGARLADIITEKVSPLVVLGKDDLLTRLYSEERSECCQAQMAAWARELCLYSPGLRVLEIGAGTGSATMPLLRAIHGHIARYDFTDLSTGFFEGAAERLGGLGDVVEFRALDIEKDPLAQGFELASYDLVVASNVVHATSCIDDTLRNIRALLRPGGRFMLHEVTTPQTFINLVWGVFEGWWAGYDEGRRLSPLLTPPGWIDRLTQAGLADAERCFVDREDDDGGLMSVFISRAPAAESSEPGQPPQVPPVHLLTVAGEEHSSTQEQVAALQAELGSDVTILASLLTEPSPGENVVVVLPAIASLLCGGVDADAFAGFKSWVLSARAVLFVSLEAEYAPEAAHEPSHAPPDTGLWAGFVRCLRIEYPGIRFITLQLQQKRTGTAVPVLDVLCKTLPVLLRSSAFDLDRDISEVETELAERDGQLFVSRLVPLPEMDDQVHRSSQLAEPEMAPFLCPGRTLAAELGIPGLLESFRWRDDAGAPLVGPDDVRLELRAASINFKDVLIASGQLPGITEMRNDCSGVVVEVGVNMRDRFQPGDRVCALYSRSYTNYPIVHGDCVRVVPDAMSFEEAAALPIVWATVYYSVVDMGRLRRNEKILIHAGAGAVGQAAIILAQHIGADVFVTVGGAAKRELLQQTYGIPASHIFSSRSTAFAEGIRRITGGYGVDVVLNSLSGEVFRESCNLVAPFGRFVEIGRKDLMDDALMPMEFLLRNVTFAYVDLAAIIVQNKPLAGRLLQSVVDLAAAGAIRPVTLTTIPIDQIETAFRLIQAGKHVGKVILTVGEEQKIKAIPPPPPQAQLEADAMYAVVGGFGGVGKAIVSWLADHGARNIVALSRSGGRDPQHTAFIRDMEARGVRVVGRACDITSREQVANLARAMGQDGLPPVRGIVQSAMVLRDTIFENMSASDWNAALAPKVSGTLNLDAVFGGSLDFFLMLSSAVAVSGNAGQSNYGAACSFQDALMRQRVNAAGPATTEARSCSYYSINVGVVIEVGFVAENPAVAEALRKAGLGALHLADLLSVVNSAVTGQDSAAGAGAGAGAAAGRSRRGGCVAGMVPPVSRGSGVPRWMRERRFVHLVHQRERLGAGGQRGASDGAAKGGTQDLATVLSRAAGPNEAVDVVRTAILQQLGKLIATPVEMLSPARSLDSYGVDSLVAVELRNWIGTYLRANVQLMVLRGTSSINELASIVAKESRLVSFEEA</sequence>
<dbReference type="Gene3D" id="3.10.129.110">
    <property type="entry name" value="Polyketide synthase dehydratase"/>
    <property type="match status" value="1"/>
</dbReference>
<dbReference type="FunFam" id="3.40.50.720:FF:000209">
    <property type="entry name" value="Polyketide synthase Pks12"/>
    <property type="match status" value="1"/>
</dbReference>
<dbReference type="InterPro" id="IPR013217">
    <property type="entry name" value="Methyltransf_12"/>
</dbReference>
<dbReference type="SMART" id="SM00822">
    <property type="entry name" value="PKS_KR"/>
    <property type="match status" value="1"/>
</dbReference>
<dbReference type="InterPro" id="IPR016039">
    <property type="entry name" value="Thiolase-like"/>
</dbReference>
<evidence type="ECO:0000256" key="8">
    <source>
        <dbReference type="PROSITE-ProRule" id="PRU01363"/>
    </source>
</evidence>
<dbReference type="InterPro" id="IPR011032">
    <property type="entry name" value="GroES-like_sf"/>
</dbReference>
<feature type="region of interest" description="C-terminal hotdog fold" evidence="8">
    <location>
        <begin position="1169"/>
        <end position="1335"/>
    </location>
</feature>
<keyword evidence="7" id="KW-0012">Acyltransferase</keyword>
<dbReference type="InterPro" id="IPR014030">
    <property type="entry name" value="Ketoacyl_synth_N"/>
</dbReference>
<organism evidence="13 14">
    <name type="scientific">Staphylotrichum tortipilum</name>
    <dbReference type="NCBI Taxonomy" id="2831512"/>
    <lineage>
        <taxon>Eukaryota</taxon>
        <taxon>Fungi</taxon>
        <taxon>Dikarya</taxon>
        <taxon>Ascomycota</taxon>
        <taxon>Pezizomycotina</taxon>
        <taxon>Sordariomycetes</taxon>
        <taxon>Sordariomycetidae</taxon>
        <taxon>Sordariales</taxon>
        <taxon>Chaetomiaceae</taxon>
        <taxon>Staphylotrichum</taxon>
    </lineage>
</organism>
<dbReference type="InterPro" id="IPR050091">
    <property type="entry name" value="PKS_NRPS_Biosynth_Enz"/>
</dbReference>
<dbReference type="InterPro" id="IPR013968">
    <property type="entry name" value="PKS_KR"/>
</dbReference>
<dbReference type="Pfam" id="PF23297">
    <property type="entry name" value="ACP_SdgA_C"/>
    <property type="match status" value="1"/>
</dbReference>
<feature type="compositionally biased region" description="Low complexity" evidence="9">
    <location>
        <begin position="1"/>
        <end position="39"/>
    </location>
</feature>
<dbReference type="InterPro" id="IPR016035">
    <property type="entry name" value="Acyl_Trfase/lysoPLipase"/>
</dbReference>
<dbReference type="InterPro" id="IPR009081">
    <property type="entry name" value="PP-bd_ACP"/>
</dbReference>
<dbReference type="GO" id="GO:0031177">
    <property type="term" value="F:phosphopantetheine binding"/>
    <property type="evidence" value="ECO:0007669"/>
    <property type="project" value="InterPro"/>
</dbReference>
<gene>
    <name evidence="13" type="ORF">C8A05DRAFT_31389</name>
</gene>
<dbReference type="Pfam" id="PF02801">
    <property type="entry name" value="Ketoacyl-synt_C"/>
    <property type="match status" value="1"/>
</dbReference>
<dbReference type="InterPro" id="IPR020841">
    <property type="entry name" value="PKS_Beta-ketoAc_synthase_dom"/>
</dbReference>
<dbReference type="InterPro" id="IPR049900">
    <property type="entry name" value="PKS_mFAS_DH"/>
</dbReference>
<dbReference type="PROSITE" id="PS52004">
    <property type="entry name" value="KS3_2"/>
    <property type="match status" value="1"/>
</dbReference>
<evidence type="ECO:0000313" key="14">
    <source>
        <dbReference type="Proteomes" id="UP001303889"/>
    </source>
</evidence>
<dbReference type="InterPro" id="IPR020843">
    <property type="entry name" value="ER"/>
</dbReference>
<dbReference type="GO" id="GO:1901336">
    <property type="term" value="P:lactone biosynthetic process"/>
    <property type="evidence" value="ECO:0007669"/>
    <property type="project" value="UniProtKB-ARBA"/>
</dbReference>
<dbReference type="GO" id="GO:0006633">
    <property type="term" value="P:fatty acid biosynthetic process"/>
    <property type="evidence" value="ECO:0007669"/>
    <property type="project" value="InterPro"/>
</dbReference>
<evidence type="ECO:0000256" key="9">
    <source>
        <dbReference type="SAM" id="MobiDB-lite"/>
    </source>
</evidence>
<dbReference type="PROSITE" id="PS00012">
    <property type="entry name" value="PHOSPHOPANTETHEINE"/>
    <property type="match status" value="1"/>
</dbReference>
<dbReference type="Gene3D" id="3.40.50.720">
    <property type="entry name" value="NAD(P)-binding Rossmann-like Domain"/>
    <property type="match status" value="2"/>
</dbReference>
<dbReference type="InterPro" id="IPR036736">
    <property type="entry name" value="ACP-like_sf"/>
</dbReference>
<feature type="active site" description="Proton acceptor; for dehydratase activity" evidence="8">
    <location>
        <position position="1030"/>
    </location>
</feature>